<sequence length="62" mass="6709">MSRPLAIVMGFNEDRRAGVIAEAGEDGAYSLRIQASIGETITVWQMVGSDTSQLVSRVVPDR</sequence>
<keyword evidence="2" id="KW-1185">Reference proteome</keyword>
<gene>
    <name evidence="1" type="ORF">DB32_003831</name>
</gene>
<dbReference type="AlphaFoldDB" id="A0A0F6YJ78"/>
<reference evidence="1 2" key="1">
    <citation type="submission" date="2015-03" db="EMBL/GenBank/DDBJ databases">
        <title>Genome assembly of Sandaracinus amylolyticus DSM 53668.</title>
        <authorList>
            <person name="Sharma G."/>
            <person name="Subramanian S."/>
        </authorList>
    </citation>
    <scope>NUCLEOTIDE SEQUENCE [LARGE SCALE GENOMIC DNA]</scope>
    <source>
        <strain evidence="1 2">DSM 53668</strain>
    </source>
</reference>
<dbReference type="STRING" id="927083.DB32_003831"/>
<evidence type="ECO:0000313" key="2">
    <source>
        <dbReference type="Proteomes" id="UP000034883"/>
    </source>
</evidence>
<protein>
    <submittedName>
        <fullName evidence="1">Uncharacterized protein</fullName>
    </submittedName>
</protein>
<accession>A0A0F6YJ78</accession>
<dbReference type="KEGG" id="samy:DB32_003831"/>
<dbReference type="Proteomes" id="UP000034883">
    <property type="component" value="Chromosome"/>
</dbReference>
<organism evidence="1 2">
    <name type="scientific">Sandaracinus amylolyticus</name>
    <dbReference type="NCBI Taxonomy" id="927083"/>
    <lineage>
        <taxon>Bacteria</taxon>
        <taxon>Pseudomonadati</taxon>
        <taxon>Myxococcota</taxon>
        <taxon>Polyangia</taxon>
        <taxon>Polyangiales</taxon>
        <taxon>Sandaracinaceae</taxon>
        <taxon>Sandaracinus</taxon>
    </lineage>
</organism>
<evidence type="ECO:0000313" key="1">
    <source>
        <dbReference type="EMBL" id="AKF06682.1"/>
    </source>
</evidence>
<dbReference type="EMBL" id="CP011125">
    <property type="protein sequence ID" value="AKF06682.1"/>
    <property type="molecule type" value="Genomic_DNA"/>
</dbReference>
<proteinExistence type="predicted"/>
<name>A0A0F6YJ78_9BACT</name>